<dbReference type="InterPro" id="IPR011528">
    <property type="entry name" value="NERD"/>
</dbReference>
<reference evidence="2 3" key="1">
    <citation type="submission" date="2013-03" db="EMBL/GenBank/DDBJ databases">
        <title>Draft genome sequence of Gracibacillus halophilus YIM-C55.5, a moderately halophilic and thermophilic organism from the Xiaochaidamu salt lake.</title>
        <authorList>
            <person name="Sugumar T."/>
            <person name="Polireddy D.R."/>
            <person name="Antony A."/>
            <person name="Madhava Y.R."/>
            <person name="Sivakumar N."/>
        </authorList>
    </citation>
    <scope>NUCLEOTIDE SEQUENCE [LARGE SCALE GENOMIC DNA]</scope>
    <source>
        <strain evidence="2 3">YIM-C55.5</strain>
    </source>
</reference>
<name>N4WFS0_9BACI</name>
<keyword evidence="3" id="KW-1185">Reference proteome</keyword>
<dbReference type="RefSeq" id="WP_003463595.1">
    <property type="nucleotide sequence ID" value="NZ_APML01000006.1"/>
</dbReference>
<dbReference type="AlphaFoldDB" id="N4WFS0"/>
<dbReference type="OrthoDB" id="569879at2"/>
<dbReference type="Pfam" id="PF08378">
    <property type="entry name" value="NERD"/>
    <property type="match status" value="1"/>
</dbReference>
<dbReference type="PROSITE" id="PS50965">
    <property type="entry name" value="NERD"/>
    <property type="match status" value="1"/>
</dbReference>
<sequence>MIIKKLTVPKRLYYLRRLLSRLKKQSPHRKRLLQELNNLEKGYEAEAALPYYIRRINADIRKMVILHDLRLPASDGSHFQIDCLLLTPSFGCIIEVKSQNDRFTFTQNANNFHYEKYPMDDPIHQAKEQRDQLQKWIRVSNYPIFYLVGLADARASVHADESSQWVHQKIMHFKRLKSTILTFYEKYRRERLSMREVVQIGERLMEAHCEPRIDFQVDADDILCGTACPSCQRLGMQRSRYIWKCKHCGCRSRDAHIEAFIDYFYFVSDQMTNMDCRRFLQIEKSHTAWTLMNSSDMLARDGSTKGSVYFMEKGK</sequence>
<evidence type="ECO:0000313" key="3">
    <source>
        <dbReference type="Proteomes" id="UP000012283"/>
    </source>
</evidence>
<evidence type="ECO:0000259" key="1">
    <source>
        <dbReference type="PROSITE" id="PS50965"/>
    </source>
</evidence>
<dbReference type="STRING" id="1308866.J416_01979"/>
<protein>
    <recommendedName>
        <fullName evidence="1">NERD domain-containing protein</fullName>
    </recommendedName>
</protein>
<dbReference type="Proteomes" id="UP000012283">
    <property type="component" value="Unassembled WGS sequence"/>
</dbReference>
<evidence type="ECO:0000313" key="2">
    <source>
        <dbReference type="EMBL" id="ENH98094.1"/>
    </source>
</evidence>
<feature type="domain" description="NERD" evidence="1">
    <location>
        <begin position="41"/>
        <end position="156"/>
    </location>
</feature>
<proteinExistence type="predicted"/>
<gene>
    <name evidence="2" type="ORF">J416_01979</name>
</gene>
<organism evidence="2 3">
    <name type="scientific">Gracilibacillus halophilus YIM-C55.5</name>
    <dbReference type="NCBI Taxonomy" id="1308866"/>
    <lineage>
        <taxon>Bacteria</taxon>
        <taxon>Bacillati</taxon>
        <taxon>Bacillota</taxon>
        <taxon>Bacilli</taxon>
        <taxon>Bacillales</taxon>
        <taxon>Bacillaceae</taxon>
        <taxon>Gracilibacillus</taxon>
    </lineage>
</organism>
<accession>N4WFS0</accession>
<dbReference type="PATRIC" id="fig|1308866.3.peg.402"/>
<comment type="caution">
    <text evidence="2">The sequence shown here is derived from an EMBL/GenBank/DDBJ whole genome shotgun (WGS) entry which is preliminary data.</text>
</comment>
<dbReference type="EMBL" id="APML01000006">
    <property type="protein sequence ID" value="ENH98094.1"/>
    <property type="molecule type" value="Genomic_DNA"/>
</dbReference>
<dbReference type="eggNOG" id="ENOG5031K0D">
    <property type="taxonomic scope" value="Bacteria"/>
</dbReference>